<name>G4T7F7_SERID</name>
<protein>
    <submittedName>
        <fullName evidence="2">Uncharacterized protein</fullName>
    </submittedName>
</protein>
<dbReference type="HOGENOM" id="CLU_366420_0_0_1"/>
<keyword evidence="3" id="KW-1185">Reference proteome</keyword>
<evidence type="ECO:0000313" key="2">
    <source>
        <dbReference type="EMBL" id="CCA67216.1"/>
    </source>
</evidence>
<feature type="compositionally biased region" description="Basic and acidic residues" evidence="1">
    <location>
        <begin position="7"/>
        <end position="33"/>
    </location>
</feature>
<dbReference type="eggNOG" id="ENOG502SC03">
    <property type="taxonomic scope" value="Eukaryota"/>
</dbReference>
<feature type="region of interest" description="Disordered" evidence="1">
    <location>
        <begin position="1"/>
        <end position="176"/>
    </location>
</feature>
<feature type="compositionally biased region" description="Basic residues" evidence="1">
    <location>
        <begin position="165"/>
        <end position="174"/>
    </location>
</feature>
<dbReference type="Gene3D" id="2.130.10.10">
    <property type="entry name" value="YVTN repeat-like/Quinoprotein amine dehydrogenase"/>
    <property type="match status" value="1"/>
</dbReference>
<dbReference type="OMA" id="MEMRIPQ"/>
<organism evidence="2 3">
    <name type="scientific">Serendipita indica (strain DSM 11827)</name>
    <name type="common">Root endophyte fungus</name>
    <name type="synonym">Piriformospora indica</name>
    <dbReference type="NCBI Taxonomy" id="1109443"/>
    <lineage>
        <taxon>Eukaryota</taxon>
        <taxon>Fungi</taxon>
        <taxon>Dikarya</taxon>
        <taxon>Basidiomycota</taxon>
        <taxon>Agaricomycotina</taxon>
        <taxon>Agaricomycetes</taxon>
        <taxon>Sebacinales</taxon>
        <taxon>Serendipitaceae</taxon>
        <taxon>Serendipita</taxon>
    </lineage>
</organism>
<dbReference type="SUPFAM" id="SSF50978">
    <property type="entry name" value="WD40 repeat-like"/>
    <property type="match status" value="1"/>
</dbReference>
<feature type="region of interest" description="Disordered" evidence="1">
    <location>
        <begin position="255"/>
        <end position="276"/>
    </location>
</feature>
<dbReference type="Proteomes" id="UP000007148">
    <property type="component" value="Unassembled WGS sequence"/>
</dbReference>
<dbReference type="PANTHER" id="PTHR47232:SF1">
    <property type="entry name" value="TRANSDUCIN FAMILY PROTEIN _ WD-40 REPEAT FAMILY PROTEIN"/>
    <property type="match status" value="1"/>
</dbReference>
<evidence type="ECO:0000256" key="1">
    <source>
        <dbReference type="SAM" id="MobiDB-lite"/>
    </source>
</evidence>
<accession>G4T7F7</accession>
<comment type="caution">
    <text evidence="2">The sequence shown here is derived from an EMBL/GenBank/DDBJ whole genome shotgun (WGS) entry which is preliminary data.</text>
</comment>
<dbReference type="OrthoDB" id="1897642at2759"/>
<dbReference type="InParanoid" id="G4T7F7"/>
<reference evidence="2 3" key="1">
    <citation type="journal article" date="2011" name="PLoS Pathog.">
        <title>Endophytic Life Strategies Decoded by Genome and Transcriptome Analyses of the Mutualistic Root Symbiont Piriformospora indica.</title>
        <authorList>
            <person name="Zuccaro A."/>
            <person name="Lahrmann U."/>
            <person name="Guldener U."/>
            <person name="Langen G."/>
            <person name="Pfiffi S."/>
            <person name="Biedenkopf D."/>
            <person name="Wong P."/>
            <person name="Samans B."/>
            <person name="Grimm C."/>
            <person name="Basiewicz M."/>
            <person name="Murat C."/>
            <person name="Martin F."/>
            <person name="Kogel K.H."/>
        </authorList>
    </citation>
    <scope>NUCLEOTIDE SEQUENCE [LARGE SCALE GENOMIC DNA]</scope>
    <source>
        <strain evidence="2 3">DSM 11827</strain>
    </source>
</reference>
<dbReference type="InterPro" id="IPR015943">
    <property type="entry name" value="WD40/YVTN_repeat-like_dom_sf"/>
</dbReference>
<proteinExistence type="predicted"/>
<evidence type="ECO:0000313" key="3">
    <source>
        <dbReference type="Proteomes" id="UP000007148"/>
    </source>
</evidence>
<gene>
    <name evidence="2" type="ORF">PIIN_01049</name>
</gene>
<feature type="region of interest" description="Disordered" evidence="1">
    <location>
        <begin position="289"/>
        <end position="315"/>
    </location>
</feature>
<sequence length="761" mass="85027">MNPVDLTLHDEDEKEIYSPHLERDTPDYAKLEYEMESDREDVGFVPDQTTDTRSRFPNPRRPSPPRAPRSMRNLPPPPPFDSYDSRFGGPRSRMRPHTLPEKPGFASNFPPLSSASIWPTPIRERDSSRWSVRRPEDKAPGRRYNEHARARDRRESRPVECSNRQTRRTSPQRRRVVDGLRERGRIADLPSQPSGNRRHFSHVQSSRVEPLALVSPALDVVRDDLVRASEQQVPENLQDIDINDVHELIDTSWTTPQVATPEESPAPGFSHLGGDFTRRTPLLRAETNVSPLFAATPSRAPEGESSGSDEDTADEMEMRIPQPRRSENSMDVLTEAGRLLTSINAEVARGVLWPEEFTPGVTSTSSTRPARRILAPGSRPQPRAQVEIPPSRSRPALDASSRQQSSKAANKGSNIRFDVAKTVVLPRPEYARARRILRSERDIMDARDPLVWVSMPGDVQFIDSSSRSRIESWSLPAPQRLRSSEERNYVVSDACVLGDSRVIIVHESGPNPVAILTLPEQPEDIPKRYNISNILVPTDGLQRRGGITSVCAVNQSLFVTGGVDKRVLLWKFSKPRTQNAPTSTLKPLNITHSTAVRALAYESQKKWLISAAGSKIAITDLKSEGEIVPAKRQKWASSEVFNIHISEQNRDLILLETGDLDKQVRIYDTRSLQNADNSPLALIGTTETTSISQFLRGDWSNSLIVRPSGGNKVRVWDVRFPSEPLCVHSVPHPVTHTIFTNGGKTIASTGGHMVSFLDAQA</sequence>
<feature type="compositionally biased region" description="Basic and acidic residues" evidence="1">
    <location>
        <begin position="122"/>
        <end position="158"/>
    </location>
</feature>
<dbReference type="PANTHER" id="PTHR47232">
    <property type="entry name" value="TRANSDUCIN FAMILY PROTEIN / WD-40 REPEAT FAMILY PROTEIN"/>
    <property type="match status" value="1"/>
</dbReference>
<dbReference type="InterPro" id="IPR036322">
    <property type="entry name" value="WD40_repeat_dom_sf"/>
</dbReference>
<dbReference type="STRING" id="1109443.G4T7F7"/>
<feature type="compositionally biased region" description="Polar residues" evidence="1">
    <location>
        <begin position="400"/>
        <end position="413"/>
    </location>
</feature>
<dbReference type="EMBL" id="CAFZ01000011">
    <property type="protein sequence ID" value="CCA67216.1"/>
    <property type="molecule type" value="Genomic_DNA"/>
</dbReference>
<dbReference type="AlphaFoldDB" id="G4T7F7"/>
<feature type="region of interest" description="Disordered" evidence="1">
    <location>
        <begin position="357"/>
        <end position="413"/>
    </location>
</feature>